<dbReference type="GO" id="GO:0005634">
    <property type="term" value="C:nucleus"/>
    <property type="evidence" value="ECO:0007669"/>
    <property type="project" value="UniProtKB-SubCell"/>
</dbReference>
<dbReference type="GO" id="GO:0006357">
    <property type="term" value="P:regulation of transcription by RNA polymerase II"/>
    <property type="evidence" value="ECO:0007669"/>
    <property type="project" value="TreeGrafter"/>
</dbReference>
<dbReference type="Proteomes" id="UP000694925">
    <property type="component" value="Unplaced"/>
</dbReference>
<proteinExistence type="predicted"/>
<dbReference type="PANTHER" id="PTHR12243:SF67">
    <property type="entry name" value="COREPRESSOR OF PANGOLIN, ISOFORM A-RELATED"/>
    <property type="match status" value="1"/>
</dbReference>
<dbReference type="AlphaFoldDB" id="A0AAJ7JAL9"/>
<protein>
    <submittedName>
        <fullName evidence="5">Transcription factor Adf-1-like</fullName>
    </submittedName>
</protein>
<evidence type="ECO:0000313" key="4">
    <source>
        <dbReference type="Proteomes" id="UP000694925"/>
    </source>
</evidence>
<sequence length="351" mass="40919">MALAAVFTMSCNVRVRTFPTKRKMTTSPDSDSHKLSLKIIEAVREHPVLYRPSEVRSSTVKLQELRQKVWNKIADDLGVDANWMRLRWKNLRDTYSRILKNLQRADRGERRKKWIFEDDLSFLKFQYEPGDRHQIIQVSQDYIETINSSGNTTKRLLKQLEDKNDENYTEYLDVVDPSPLKSLNVNFVNPSSSYSQVSSWSLCEKDKSNKIEDTTEIMVNILPEEMQPSETTKFHENYNCERDRRQLDGETMELPTGYYVRSYQNTESKPFAEDNKSLQLFFDGMKETVKRLPATVQADVKMKIFQIVNEAEIKYSNGSIRNSSEKYIHPPPGGIPNLVLIPCNRIDEQKN</sequence>
<dbReference type="Pfam" id="PF02944">
    <property type="entry name" value="BESS"/>
    <property type="match status" value="1"/>
</dbReference>
<feature type="domain" description="BESS" evidence="3">
    <location>
        <begin position="275"/>
        <end position="314"/>
    </location>
</feature>
<evidence type="ECO:0000259" key="2">
    <source>
        <dbReference type="PROSITE" id="PS51029"/>
    </source>
</evidence>
<evidence type="ECO:0000313" key="5">
    <source>
        <dbReference type="RefSeq" id="XP_017888125.1"/>
    </source>
</evidence>
<dbReference type="GO" id="GO:0003677">
    <property type="term" value="F:DNA binding"/>
    <property type="evidence" value="ECO:0007669"/>
    <property type="project" value="InterPro"/>
</dbReference>
<reference evidence="5" key="1">
    <citation type="submission" date="2025-08" db="UniProtKB">
        <authorList>
            <consortium name="RefSeq"/>
        </authorList>
    </citation>
    <scope>IDENTIFICATION</scope>
    <source>
        <tissue evidence="5">Whole body</tissue>
    </source>
</reference>
<comment type="subcellular location">
    <subcellularLocation>
        <location evidence="1">Nucleus</location>
    </subcellularLocation>
</comment>
<dbReference type="GO" id="GO:0005667">
    <property type="term" value="C:transcription regulator complex"/>
    <property type="evidence" value="ECO:0007669"/>
    <property type="project" value="TreeGrafter"/>
</dbReference>
<dbReference type="KEGG" id="ccal:108629772"/>
<keyword evidence="4" id="KW-1185">Reference proteome</keyword>
<dbReference type="SMART" id="SM00595">
    <property type="entry name" value="MADF"/>
    <property type="match status" value="1"/>
</dbReference>
<evidence type="ECO:0000256" key="1">
    <source>
        <dbReference type="PROSITE-ProRule" id="PRU00371"/>
    </source>
</evidence>
<dbReference type="PROSITE" id="PS51029">
    <property type="entry name" value="MADF"/>
    <property type="match status" value="1"/>
</dbReference>
<keyword evidence="1" id="KW-0539">Nucleus</keyword>
<dbReference type="InterPro" id="IPR004210">
    <property type="entry name" value="BESS_motif"/>
</dbReference>
<evidence type="ECO:0000259" key="3">
    <source>
        <dbReference type="PROSITE" id="PS51031"/>
    </source>
</evidence>
<accession>A0AAJ7JAL9</accession>
<dbReference type="GeneID" id="108629772"/>
<dbReference type="InterPro" id="IPR039353">
    <property type="entry name" value="TF_Adf1"/>
</dbReference>
<dbReference type="PANTHER" id="PTHR12243">
    <property type="entry name" value="MADF DOMAIN TRANSCRIPTION FACTOR"/>
    <property type="match status" value="1"/>
</dbReference>
<name>A0AAJ7JAL9_9HYME</name>
<feature type="domain" description="MADF" evidence="2">
    <location>
        <begin position="38"/>
        <end position="128"/>
    </location>
</feature>
<dbReference type="InterPro" id="IPR006578">
    <property type="entry name" value="MADF-dom"/>
</dbReference>
<dbReference type="RefSeq" id="XP_017888125.1">
    <property type="nucleotide sequence ID" value="XM_018032636.2"/>
</dbReference>
<gene>
    <name evidence="5" type="primary">LOC108629772</name>
</gene>
<dbReference type="Pfam" id="PF10545">
    <property type="entry name" value="MADF_DNA_bdg"/>
    <property type="match status" value="1"/>
</dbReference>
<dbReference type="PROSITE" id="PS51031">
    <property type="entry name" value="BESS"/>
    <property type="match status" value="1"/>
</dbReference>
<organism evidence="4 5">
    <name type="scientific">Ceratina calcarata</name>
    <dbReference type="NCBI Taxonomy" id="156304"/>
    <lineage>
        <taxon>Eukaryota</taxon>
        <taxon>Metazoa</taxon>
        <taxon>Ecdysozoa</taxon>
        <taxon>Arthropoda</taxon>
        <taxon>Hexapoda</taxon>
        <taxon>Insecta</taxon>
        <taxon>Pterygota</taxon>
        <taxon>Neoptera</taxon>
        <taxon>Endopterygota</taxon>
        <taxon>Hymenoptera</taxon>
        <taxon>Apocrita</taxon>
        <taxon>Aculeata</taxon>
        <taxon>Apoidea</taxon>
        <taxon>Anthophila</taxon>
        <taxon>Apidae</taxon>
        <taxon>Ceratina</taxon>
        <taxon>Zadontomerus</taxon>
    </lineage>
</organism>